<evidence type="ECO:0000313" key="12">
    <source>
        <dbReference type="Proteomes" id="UP001497623"/>
    </source>
</evidence>
<dbReference type="PRINTS" id="PR00205">
    <property type="entry name" value="CADHERIN"/>
</dbReference>
<dbReference type="GO" id="GO:0005911">
    <property type="term" value="C:cell-cell junction"/>
    <property type="evidence" value="ECO:0007669"/>
    <property type="project" value="TreeGrafter"/>
</dbReference>
<dbReference type="Gene3D" id="2.60.40.60">
    <property type="entry name" value="Cadherins"/>
    <property type="match status" value="2"/>
</dbReference>
<dbReference type="PANTHER" id="PTHR24025">
    <property type="entry name" value="DESMOGLEIN FAMILY MEMBER"/>
    <property type="match status" value="1"/>
</dbReference>
<evidence type="ECO:0000256" key="7">
    <source>
        <dbReference type="ARBA" id="ARBA00022989"/>
    </source>
</evidence>
<proteinExistence type="predicted"/>
<dbReference type="SUPFAM" id="SSF49313">
    <property type="entry name" value="Cadherin-like"/>
    <property type="match status" value="2"/>
</dbReference>
<reference evidence="11 12" key="1">
    <citation type="submission" date="2024-05" db="EMBL/GenBank/DDBJ databases">
        <authorList>
            <person name="Wallberg A."/>
        </authorList>
    </citation>
    <scope>NUCLEOTIDE SEQUENCE [LARGE SCALE GENOMIC DNA]</scope>
</reference>
<comment type="subcellular location">
    <subcellularLocation>
        <location evidence="1">Membrane</location>
        <topology evidence="1">Single-pass membrane protein</topology>
    </subcellularLocation>
</comment>
<dbReference type="PROSITE" id="PS00232">
    <property type="entry name" value="CADHERIN_1"/>
    <property type="match status" value="1"/>
</dbReference>
<dbReference type="GO" id="GO:0005886">
    <property type="term" value="C:plasma membrane"/>
    <property type="evidence" value="ECO:0007669"/>
    <property type="project" value="InterPro"/>
</dbReference>
<evidence type="ECO:0000256" key="9">
    <source>
        <dbReference type="PROSITE-ProRule" id="PRU00043"/>
    </source>
</evidence>
<evidence type="ECO:0000256" key="1">
    <source>
        <dbReference type="ARBA" id="ARBA00004167"/>
    </source>
</evidence>
<dbReference type="EMBL" id="CAXKWB010003914">
    <property type="protein sequence ID" value="CAL4071038.1"/>
    <property type="molecule type" value="Genomic_DNA"/>
</dbReference>
<dbReference type="PANTHER" id="PTHR24025:SF31">
    <property type="entry name" value="NEURAL-CADHERIN"/>
    <property type="match status" value="1"/>
</dbReference>
<feature type="non-terminal residue" evidence="11">
    <location>
        <position position="133"/>
    </location>
</feature>
<dbReference type="Pfam" id="PF00028">
    <property type="entry name" value="Cadherin"/>
    <property type="match status" value="1"/>
</dbReference>
<feature type="domain" description="Cadherin" evidence="10">
    <location>
        <begin position="48"/>
        <end position="133"/>
    </location>
</feature>
<evidence type="ECO:0000256" key="8">
    <source>
        <dbReference type="ARBA" id="ARBA00023136"/>
    </source>
</evidence>
<dbReference type="FunFam" id="2.60.40.60:FF:000033">
    <property type="entry name" value="FAT atypical cadherin 1"/>
    <property type="match status" value="1"/>
</dbReference>
<dbReference type="InterPro" id="IPR020894">
    <property type="entry name" value="Cadherin_CS"/>
</dbReference>
<evidence type="ECO:0000256" key="5">
    <source>
        <dbReference type="ARBA" id="ARBA00022837"/>
    </source>
</evidence>
<keyword evidence="12" id="KW-1185">Reference proteome</keyword>
<dbReference type="InterPro" id="IPR015919">
    <property type="entry name" value="Cadherin-like_sf"/>
</dbReference>
<dbReference type="PROSITE" id="PS50268">
    <property type="entry name" value="CADHERIN_2"/>
    <property type="match status" value="2"/>
</dbReference>
<keyword evidence="5 9" id="KW-0106">Calcium</keyword>
<dbReference type="AlphaFoldDB" id="A0AAV2Q8X4"/>
<evidence type="ECO:0000256" key="4">
    <source>
        <dbReference type="ARBA" id="ARBA00022737"/>
    </source>
</evidence>
<keyword evidence="3" id="KW-0732">Signal</keyword>
<dbReference type="Proteomes" id="UP001497623">
    <property type="component" value="Unassembled WGS sequence"/>
</dbReference>
<keyword evidence="2" id="KW-0812">Transmembrane</keyword>
<evidence type="ECO:0000259" key="10">
    <source>
        <dbReference type="PROSITE" id="PS50268"/>
    </source>
</evidence>
<gene>
    <name evidence="11" type="ORF">MNOR_LOCUS8419</name>
</gene>
<feature type="domain" description="Cadherin" evidence="10">
    <location>
        <begin position="1"/>
        <end position="47"/>
    </location>
</feature>
<dbReference type="InterPro" id="IPR002126">
    <property type="entry name" value="Cadherin-like_dom"/>
</dbReference>
<keyword evidence="8" id="KW-0472">Membrane</keyword>
<dbReference type="CDD" id="cd11304">
    <property type="entry name" value="Cadherin_repeat"/>
    <property type="match status" value="2"/>
</dbReference>
<dbReference type="InterPro" id="IPR050971">
    <property type="entry name" value="Cadherin-domain_protein"/>
</dbReference>
<dbReference type="GO" id="GO:0007156">
    <property type="term" value="P:homophilic cell adhesion via plasma membrane adhesion molecules"/>
    <property type="evidence" value="ECO:0007669"/>
    <property type="project" value="InterPro"/>
</dbReference>
<evidence type="ECO:0000256" key="6">
    <source>
        <dbReference type="ARBA" id="ARBA00022889"/>
    </source>
</evidence>
<dbReference type="GO" id="GO:0005509">
    <property type="term" value="F:calcium ion binding"/>
    <property type="evidence" value="ECO:0007669"/>
    <property type="project" value="UniProtKB-UniRule"/>
</dbReference>
<feature type="non-terminal residue" evidence="11">
    <location>
        <position position="1"/>
    </location>
</feature>
<accession>A0AAV2Q8X4</accession>
<dbReference type="GO" id="GO:0008104">
    <property type="term" value="P:intracellular protein localization"/>
    <property type="evidence" value="ECO:0007669"/>
    <property type="project" value="UniProtKB-ARBA"/>
</dbReference>
<name>A0AAV2Q8X4_MEGNR</name>
<evidence type="ECO:0000256" key="2">
    <source>
        <dbReference type="ARBA" id="ARBA00022692"/>
    </source>
</evidence>
<comment type="caution">
    <text evidence="11">The sequence shown here is derived from an EMBL/GenBank/DDBJ whole genome shotgun (WGS) entry which is preliminary data.</text>
</comment>
<evidence type="ECO:0000313" key="11">
    <source>
        <dbReference type="EMBL" id="CAL4071038.1"/>
    </source>
</evidence>
<keyword evidence="4" id="KW-0677">Repeat</keyword>
<evidence type="ECO:0000256" key="3">
    <source>
        <dbReference type="ARBA" id="ARBA00022729"/>
    </source>
</evidence>
<organism evidence="11 12">
    <name type="scientific">Meganyctiphanes norvegica</name>
    <name type="common">Northern krill</name>
    <name type="synonym">Thysanopoda norvegica</name>
    <dbReference type="NCBI Taxonomy" id="48144"/>
    <lineage>
        <taxon>Eukaryota</taxon>
        <taxon>Metazoa</taxon>
        <taxon>Ecdysozoa</taxon>
        <taxon>Arthropoda</taxon>
        <taxon>Crustacea</taxon>
        <taxon>Multicrustacea</taxon>
        <taxon>Malacostraca</taxon>
        <taxon>Eumalacostraca</taxon>
        <taxon>Eucarida</taxon>
        <taxon>Euphausiacea</taxon>
        <taxon>Euphausiidae</taxon>
        <taxon>Meganyctiphanes</taxon>
    </lineage>
</organism>
<protein>
    <recommendedName>
        <fullName evidence="10">Cadherin domain-containing protein</fullName>
    </recommendedName>
</protein>
<keyword evidence="6" id="KW-0130">Cell adhesion</keyword>
<sequence length="133" mass="14761">TVERRIDFESVSLYKVIVRAIDSVSSKWTDALVSISIKDANDNPPQFSHHLYELNVSEATAISTSILTVTTNDLDTGINAGVTYQAQDMNGSMLEDFYIISDTGILVLKKSLDRERQDKHDFLIVAIDTGKPP</sequence>
<keyword evidence="7" id="KW-1133">Transmembrane helix</keyword>